<dbReference type="eggNOG" id="COG1227">
    <property type="taxonomic scope" value="Bacteria"/>
</dbReference>
<dbReference type="SUPFAM" id="SSF54631">
    <property type="entry name" value="CBS-domain pair"/>
    <property type="match status" value="1"/>
</dbReference>
<evidence type="ECO:0000256" key="1">
    <source>
        <dbReference type="ARBA" id="ARBA00001936"/>
    </source>
</evidence>
<dbReference type="GO" id="GO:0004427">
    <property type="term" value="F:inorganic diphosphate phosphatase activity"/>
    <property type="evidence" value="ECO:0007669"/>
    <property type="project" value="UniProtKB-EC"/>
</dbReference>
<dbReference type="Pfam" id="PF00571">
    <property type="entry name" value="CBS"/>
    <property type="match status" value="2"/>
</dbReference>
<keyword evidence="3" id="KW-0479">Metal-binding</keyword>
<sequence>MSDIVYVSGHKNPDTDSVCAAISYSYLLNKIGKYNAVPVRLGEINRETEYALKHFHVESPVLLKSVKQKVEDLDYDKVTVFSKELTLKTAWSLMKEQNLKSAPISDDHGKLLGLLSASNIIEGYMDKWDSEVLKKAHTPIENVIDTLAANVLYLSKNLTTVEGTIHIVSMSEKNADGYIEENDIAIIGGDRVDMVRFLVEKKVGLVVLTGAFAVDEEIVKICKDHDVSVISTPYNTFVTSQQIIQAIPVEYVMQKGGLTTFSTDDTVEYLRDVMSNTRYRSYPVVDLNGKVQGTISRYQVIRGEKKKIILVDHNERGQAVDGIEEADILGVVDHHRIADFQTVGPLNFRAEPLGCTCTIIAKMFEEEDVEIPREIAGLMLSAIISDTLLFRSPTCTNVDRKIAYKLADIVGVEPAEYGMAMFKAGTSLVGKSVEKIFNQDYKKFNIGEAKVGIAQVNTMDIEGFAPYKADMLAYMENLAQENKFDVAILLLTDVINASSEVFVAGPRPEIVENAFRVHLDDHQANLAGVISRKKQVVPAVTNAINEA</sequence>
<dbReference type="InterPro" id="IPR004097">
    <property type="entry name" value="DHHA2"/>
</dbReference>
<dbReference type="GO" id="GO:0005737">
    <property type="term" value="C:cytoplasm"/>
    <property type="evidence" value="ECO:0007669"/>
    <property type="project" value="InterPro"/>
</dbReference>
<dbReference type="PANTHER" id="PTHR12112">
    <property type="entry name" value="BNIP - RELATED"/>
    <property type="match status" value="1"/>
</dbReference>
<accession>A0A1H6QX63</accession>
<dbReference type="EC" id="3.6.1.1" evidence="2"/>
<dbReference type="OrthoDB" id="9766150at2"/>
<comment type="cofactor">
    <cofactor evidence="1">
        <name>Mn(2+)</name>
        <dbReference type="ChEBI" id="CHEBI:29035"/>
    </cofactor>
</comment>
<keyword evidence="4" id="KW-0378">Hydrolase</keyword>
<evidence type="ECO:0000313" key="11">
    <source>
        <dbReference type="Proteomes" id="UP000183028"/>
    </source>
</evidence>
<keyword evidence="11" id="KW-1185">Reference proteome</keyword>
<dbReference type="SUPFAM" id="SSF75138">
    <property type="entry name" value="HprK N-terminal domain-like"/>
    <property type="match status" value="1"/>
</dbReference>
<dbReference type="InterPro" id="IPR038763">
    <property type="entry name" value="DHH_sf"/>
</dbReference>
<dbReference type="Proteomes" id="UP000183028">
    <property type="component" value="Unassembled WGS sequence"/>
</dbReference>
<dbReference type="SMART" id="SM01131">
    <property type="entry name" value="DHHA2"/>
    <property type="match status" value="1"/>
</dbReference>
<dbReference type="SMART" id="SM00116">
    <property type="entry name" value="CBS"/>
    <property type="match status" value="2"/>
</dbReference>
<reference evidence="11" key="1">
    <citation type="submission" date="2016-10" db="EMBL/GenBank/DDBJ databases">
        <authorList>
            <person name="Varghese N."/>
        </authorList>
    </citation>
    <scope>NUCLEOTIDE SEQUENCE [LARGE SCALE GENOMIC DNA]</scope>
    <source>
        <strain evidence="11">DSM 20406</strain>
    </source>
</reference>
<dbReference type="EMBL" id="FNYK01000005">
    <property type="protein sequence ID" value="SEI46656.1"/>
    <property type="molecule type" value="Genomic_DNA"/>
</dbReference>
<dbReference type="PANTHER" id="PTHR12112:SF22">
    <property type="entry name" value="MANGANESE-DEPENDENT INORGANIC PYROPHOSPHATASE-RELATED"/>
    <property type="match status" value="1"/>
</dbReference>
<dbReference type="GO" id="GO:0046872">
    <property type="term" value="F:metal ion binding"/>
    <property type="evidence" value="ECO:0007669"/>
    <property type="project" value="UniProtKB-KW"/>
</dbReference>
<dbReference type="NCBIfam" id="NF003877">
    <property type="entry name" value="PRK05427.1"/>
    <property type="match status" value="1"/>
</dbReference>
<keyword evidence="8" id="KW-0129">CBS domain</keyword>
<comment type="catalytic activity">
    <reaction evidence="7">
        <text>diphosphate + H2O = 2 phosphate + H(+)</text>
        <dbReference type="Rhea" id="RHEA:24576"/>
        <dbReference type="ChEBI" id="CHEBI:15377"/>
        <dbReference type="ChEBI" id="CHEBI:15378"/>
        <dbReference type="ChEBI" id="CHEBI:33019"/>
        <dbReference type="ChEBI" id="CHEBI:43474"/>
        <dbReference type="EC" id="3.6.1.1"/>
    </reaction>
</comment>
<dbReference type="InterPro" id="IPR001667">
    <property type="entry name" value="DDH_dom"/>
</dbReference>
<protein>
    <recommendedName>
        <fullName evidence="2">inorganic diphosphatase</fullName>
        <ecNumber evidence="2">3.6.1.1</ecNumber>
    </recommendedName>
    <alternativeName>
        <fullName evidence="6">Pyrophosphate phospho-hydrolase</fullName>
    </alternativeName>
</protein>
<proteinExistence type="predicted"/>
<dbReference type="InterPro" id="IPR046342">
    <property type="entry name" value="CBS_dom_sf"/>
</dbReference>
<dbReference type="FunFam" id="3.90.1640.10:FF:000001">
    <property type="entry name" value="Probable manganese-dependent inorganic pyrophosphatase"/>
    <property type="match status" value="1"/>
</dbReference>
<dbReference type="CDD" id="cd04597">
    <property type="entry name" value="CBS_pair_inorgPPase"/>
    <property type="match status" value="1"/>
</dbReference>
<dbReference type="Pfam" id="PF02833">
    <property type="entry name" value="DHHA2"/>
    <property type="match status" value="1"/>
</dbReference>
<keyword evidence="5" id="KW-0464">Manganese</keyword>
<evidence type="ECO:0000259" key="9">
    <source>
        <dbReference type="PROSITE" id="PS51371"/>
    </source>
</evidence>
<dbReference type="PROSITE" id="PS51371">
    <property type="entry name" value="CBS"/>
    <property type="match status" value="2"/>
</dbReference>
<evidence type="ECO:0000256" key="4">
    <source>
        <dbReference type="ARBA" id="ARBA00022801"/>
    </source>
</evidence>
<dbReference type="Gene3D" id="3.40.1390.20">
    <property type="entry name" value="HprK N-terminal domain-like"/>
    <property type="match status" value="1"/>
</dbReference>
<dbReference type="InterPro" id="IPR038222">
    <property type="entry name" value="DHHA2_dom_sf"/>
</dbReference>
<dbReference type="STRING" id="322505.SAMN04487836_10576"/>
<feature type="domain" description="CBS" evidence="9">
    <location>
        <begin position="253"/>
        <end position="310"/>
    </location>
</feature>
<name>A0A1H6QX63_9FIRM</name>
<dbReference type="Gene3D" id="3.90.1640.10">
    <property type="entry name" value="inorganic pyrophosphatase (n-terminal core)"/>
    <property type="match status" value="1"/>
</dbReference>
<dbReference type="Pfam" id="PF07085">
    <property type="entry name" value="DRTGG"/>
    <property type="match status" value="1"/>
</dbReference>
<dbReference type="InterPro" id="IPR028979">
    <property type="entry name" value="Ser_kin/Pase_Hpr-like_N_sf"/>
</dbReference>
<evidence type="ECO:0000256" key="7">
    <source>
        <dbReference type="ARBA" id="ARBA00047820"/>
    </source>
</evidence>
<evidence type="ECO:0000256" key="2">
    <source>
        <dbReference type="ARBA" id="ARBA00012146"/>
    </source>
</evidence>
<evidence type="ECO:0000256" key="6">
    <source>
        <dbReference type="ARBA" id="ARBA00032535"/>
    </source>
</evidence>
<evidence type="ECO:0000313" key="10">
    <source>
        <dbReference type="EMBL" id="SEI46656.1"/>
    </source>
</evidence>
<gene>
    <name evidence="10" type="ORF">SAMN04487834_10059</name>
</gene>
<dbReference type="RefSeq" id="WP_074731254.1">
    <property type="nucleotide sequence ID" value="NZ_FNYK01000005.1"/>
</dbReference>
<dbReference type="InterPro" id="IPR000644">
    <property type="entry name" value="CBS_dom"/>
</dbReference>
<dbReference type="AlphaFoldDB" id="A0A1H6QX63"/>
<dbReference type="NCBIfam" id="NF011443">
    <property type="entry name" value="PRK14869.1-5"/>
    <property type="match status" value="1"/>
</dbReference>
<dbReference type="NCBIfam" id="NF011442">
    <property type="entry name" value="PRK14869.1-4"/>
    <property type="match status" value="1"/>
</dbReference>
<dbReference type="Pfam" id="PF01368">
    <property type="entry name" value="DHH"/>
    <property type="match status" value="1"/>
</dbReference>
<organism evidence="10 11">
    <name type="scientific">Sharpea azabuensis</name>
    <dbReference type="NCBI Taxonomy" id="322505"/>
    <lineage>
        <taxon>Bacteria</taxon>
        <taxon>Bacillati</taxon>
        <taxon>Bacillota</taxon>
        <taxon>Erysipelotrichia</taxon>
        <taxon>Erysipelotrichales</taxon>
        <taxon>Coprobacillaceae</taxon>
        <taxon>Sharpea</taxon>
    </lineage>
</organism>
<dbReference type="Gene3D" id="3.10.310.20">
    <property type="entry name" value="DHHA2 domain"/>
    <property type="match status" value="1"/>
</dbReference>
<dbReference type="SUPFAM" id="SSF64182">
    <property type="entry name" value="DHH phosphoesterases"/>
    <property type="match status" value="1"/>
</dbReference>
<evidence type="ECO:0000256" key="8">
    <source>
        <dbReference type="PROSITE-ProRule" id="PRU00703"/>
    </source>
</evidence>
<dbReference type="Gene3D" id="3.10.580.10">
    <property type="entry name" value="CBS-domain"/>
    <property type="match status" value="1"/>
</dbReference>
<evidence type="ECO:0000256" key="3">
    <source>
        <dbReference type="ARBA" id="ARBA00022723"/>
    </source>
</evidence>
<evidence type="ECO:0000256" key="5">
    <source>
        <dbReference type="ARBA" id="ARBA00023211"/>
    </source>
</evidence>
<feature type="domain" description="CBS" evidence="9">
    <location>
        <begin position="73"/>
        <end position="130"/>
    </location>
</feature>
<dbReference type="InterPro" id="IPR010766">
    <property type="entry name" value="DRTGG"/>
</dbReference>